<organism evidence="4 5">
    <name type="scientific">Rhodotorula mucilaginosa</name>
    <name type="common">Yeast</name>
    <name type="synonym">Rhodotorula rubra</name>
    <dbReference type="NCBI Taxonomy" id="5537"/>
    <lineage>
        <taxon>Eukaryota</taxon>
        <taxon>Fungi</taxon>
        <taxon>Dikarya</taxon>
        <taxon>Basidiomycota</taxon>
        <taxon>Pucciniomycotina</taxon>
        <taxon>Microbotryomycetes</taxon>
        <taxon>Sporidiobolales</taxon>
        <taxon>Sporidiobolaceae</taxon>
        <taxon>Rhodotorula</taxon>
    </lineage>
</organism>
<dbReference type="InterPro" id="IPR036298">
    <property type="entry name" value="Chalcone_isomerase_sf"/>
</dbReference>
<comment type="caution">
    <text evidence="4">The sequence shown here is derived from an EMBL/GenBank/DDBJ whole genome shotgun (WGS) entry which is preliminary data.</text>
</comment>
<dbReference type="InterPro" id="IPR016087">
    <property type="entry name" value="Chalcone_isomerase"/>
</dbReference>
<evidence type="ECO:0000313" key="5">
    <source>
        <dbReference type="Proteomes" id="UP000777482"/>
    </source>
</evidence>
<dbReference type="EMBL" id="PUHQ01000006">
    <property type="protein sequence ID" value="KAG0666109.1"/>
    <property type="molecule type" value="Genomic_DNA"/>
</dbReference>
<evidence type="ECO:0000259" key="3">
    <source>
        <dbReference type="Pfam" id="PF16035"/>
    </source>
</evidence>
<keyword evidence="2" id="KW-0812">Transmembrane</keyword>
<accession>A0A9P6W8T4</accession>
<dbReference type="GO" id="GO:0016872">
    <property type="term" value="F:intramolecular lyase activity"/>
    <property type="evidence" value="ECO:0007669"/>
    <property type="project" value="InterPro"/>
</dbReference>
<dbReference type="PANTHER" id="PTHR47284:SF3">
    <property type="entry name" value="FATTY-ACID-BINDING PROTEIN 2"/>
    <property type="match status" value="1"/>
</dbReference>
<protein>
    <recommendedName>
        <fullName evidence="3">Chalcone isomerase domain-containing protein</fullName>
    </recommendedName>
</protein>
<dbReference type="AlphaFoldDB" id="A0A9P6W8T4"/>
<reference evidence="4 5" key="1">
    <citation type="submission" date="2020-11" db="EMBL/GenBank/DDBJ databases">
        <title>Kefir isolates.</title>
        <authorList>
            <person name="Marcisauskas S."/>
            <person name="Kim Y."/>
            <person name="Blasche S."/>
        </authorList>
    </citation>
    <scope>NUCLEOTIDE SEQUENCE [LARGE SCALE GENOMIC DNA]</scope>
    <source>
        <strain evidence="4 5">KR</strain>
    </source>
</reference>
<dbReference type="SUPFAM" id="SSF54626">
    <property type="entry name" value="Chalcone isomerase"/>
    <property type="match status" value="1"/>
</dbReference>
<dbReference type="Pfam" id="PF16035">
    <property type="entry name" value="Chalcone_2"/>
    <property type="match status" value="1"/>
</dbReference>
<feature type="transmembrane region" description="Helical" evidence="2">
    <location>
        <begin position="35"/>
        <end position="56"/>
    </location>
</feature>
<evidence type="ECO:0000256" key="2">
    <source>
        <dbReference type="SAM" id="Phobius"/>
    </source>
</evidence>
<evidence type="ECO:0000256" key="1">
    <source>
        <dbReference type="SAM" id="MobiDB-lite"/>
    </source>
</evidence>
<proteinExistence type="predicted"/>
<dbReference type="PANTHER" id="PTHR47284">
    <property type="entry name" value="FATTY-ACID-BINDING PROTEIN 2"/>
    <property type="match status" value="1"/>
</dbReference>
<feature type="region of interest" description="Disordered" evidence="1">
    <location>
        <begin position="1"/>
        <end position="30"/>
    </location>
</feature>
<name>A0A9P6W8T4_RHOMI</name>
<dbReference type="Proteomes" id="UP000777482">
    <property type="component" value="Unassembled WGS sequence"/>
</dbReference>
<sequence length="323" mass="34251">MLGRTALRSAAQRATAAAHPASRASHHSTAPRRPLGTLAFAAGATAAIVGVAYTLYELKPESFPTVVTPLLAEAASALGPSTQVFIDPTTSTPFPHRLVAPDGKTHLRLVGTGVRTVSFLNIRVYTAAFYVSEPELDAALAGTLAGWEAYAPERLLPSPPSKSTDGGVRGEQLMDTLLEKADAAVIIIPLRNTSLAHLRDGFSRALVARLKNSRVADDLTAASGSEATGAALVDFKSFFPNKNLAKGMPLELYYSAKNRDVTFQLRNEKTRSPDILGTLRDPVLSRELMLSYFSDSAAPSPELVKNVAMGIAREPGSPTAIST</sequence>
<evidence type="ECO:0000313" key="4">
    <source>
        <dbReference type="EMBL" id="KAG0666109.1"/>
    </source>
</evidence>
<dbReference type="OrthoDB" id="18193at2759"/>
<keyword evidence="5" id="KW-1185">Reference proteome</keyword>
<gene>
    <name evidence="4" type="ORF">C6P46_005460</name>
</gene>
<keyword evidence="2" id="KW-0472">Membrane</keyword>
<feature type="compositionally biased region" description="Low complexity" evidence="1">
    <location>
        <begin position="1"/>
        <end position="23"/>
    </location>
</feature>
<feature type="domain" description="Chalcone isomerase" evidence="3">
    <location>
        <begin position="106"/>
        <end position="307"/>
    </location>
</feature>
<dbReference type="InterPro" id="IPR016088">
    <property type="entry name" value="Chalcone_isomerase_3-sand"/>
</dbReference>
<keyword evidence="2" id="KW-1133">Transmembrane helix</keyword>
<dbReference type="Gene3D" id="3.50.70.10">
    <property type="match status" value="1"/>
</dbReference>